<reference evidence="2" key="1">
    <citation type="submission" date="2016-09" db="EMBL/GenBank/DDBJ databases">
        <authorList>
            <person name="Gulvik C.A."/>
        </authorList>
    </citation>
    <scope>NUCLEOTIDE SEQUENCE [LARGE SCALE GENOMIC DNA]</scope>
    <source>
        <strain evidence="2">LMG 26306</strain>
    </source>
</reference>
<evidence type="ECO:0000313" key="2">
    <source>
        <dbReference type="Proteomes" id="UP000094764"/>
    </source>
</evidence>
<dbReference type="InterPro" id="IPR025014">
    <property type="entry name" value="DUF3958"/>
</dbReference>
<organism evidence="1 2">
    <name type="scientific">Enterococcus quebecensis</name>
    <dbReference type="NCBI Taxonomy" id="903983"/>
    <lineage>
        <taxon>Bacteria</taxon>
        <taxon>Bacillati</taxon>
        <taxon>Bacillota</taxon>
        <taxon>Bacilli</taxon>
        <taxon>Lactobacillales</taxon>
        <taxon>Enterococcaceae</taxon>
        <taxon>Enterococcus</taxon>
    </lineage>
</organism>
<dbReference type="Proteomes" id="UP000094764">
    <property type="component" value="Unassembled WGS sequence"/>
</dbReference>
<comment type="caution">
    <text evidence="1">The sequence shown here is derived from an EMBL/GenBank/DDBJ whole genome shotgun (WGS) entry which is preliminary data.</text>
</comment>
<dbReference type="EMBL" id="MIKB01000012">
    <property type="protein sequence ID" value="OEG17293.1"/>
    <property type="molecule type" value="Genomic_DNA"/>
</dbReference>
<dbReference type="OrthoDB" id="2186020at2"/>
<dbReference type="STRING" id="903983.BCR23_04630"/>
<dbReference type="RefSeq" id="WP_069634614.1">
    <property type="nucleotide sequence ID" value="NZ_JXKZ01000030.1"/>
</dbReference>
<dbReference type="Pfam" id="PF13125">
    <property type="entry name" value="DUF3958"/>
    <property type="match status" value="1"/>
</dbReference>
<evidence type="ECO:0000313" key="1">
    <source>
        <dbReference type="EMBL" id="OEG17293.1"/>
    </source>
</evidence>
<name>A0A1E5GX96_9ENTE</name>
<accession>A0A1E5GX96</accession>
<protein>
    <submittedName>
        <fullName evidence="1">Uncharacterized protein</fullName>
    </submittedName>
</protein>
<keyword evidence="2" id="KW-1185">Reference proteome</keyword>
<proteinExistence type="predicted"/>
<dbReference type="AlphaFoldDB" id="A0A1E5GX96"/>
<sequence length="115" mass="14247">MRKLEEIQKEEKQLYLKEETLSSELNQVKRVKESYDQHFYEARHFFDDICYQFNKNKQGNFYKSIFDEFSQKERQVMDYLENDEEELRIQKKKVLNQLEDIGYEKRKVLSEEDSK</sequence>
<gene>
    <name evidence="1" type="ORF">BCR23_04630</name>
</gene>